<feature type="domain" description="Baseplate protein J-like barrel" evidence="1">
    <location>
        <begin position="108"/>
        <end position="186"/>
    </location>
</feature>
<organism evidence="3 5">
    <name type="scientific">Xenorhabdus hominickii</name>
    <dbReference type="NCBI Taxonomy" id="351679"/>
    <lineage>
        <taxon>Bacteria</taxon>
        <taxon>Pseudomonadati</taxon>
        <taxon>Pseudomonadota</taxon>
        <taxon>Gammaproteobacteria</taxon>
        <taxon>Enterobacterales</taxon>
        <taxon>Morganellaceae</taxon>
        <taxon>Xenorhabdus</taxon>
    </lineage>
</organism>
<evidence type="ECO:0000313" key="3">
    <source>
        <dbReference type="EMBL" id="PHM53458.1"/>
    </source>
</evidence>
<gene>
    <name evidence="2" type="ORF">A9255_03290</name>
    <name evidence="3" type="ORF">Xhom_03456</name>
</gene>
<accession>A0A2G0Q2L4</accession>
<protein>
    <submittedName>
        <fullName evidence="3">Bacteriophage protein</fullName>
    </submittedName>
</protein>
<dbReference type="KEGG" id="xho:A9255_03290"/>
<dbReference type="Proteomes" id="UP000225433">
    <property type="component" value="Unassembled WGS sequence"/>
</dbReference>
<evidence type="ECO:0000313" key="4">
    <source>
        <dbReference type="Proteomes" id="UP000094600"/>
    </source>
</evidence>
<dbReference type="Pfam" id="PF04865">
    <property type="entry name" value="Baseplate_J"/>
    <property type="match status" value="1"/>
</dbReference>
<sequence length="413" mass="44095">MTKTVNLSTSVPSVTFTKTGLLVPDEIDILNGRLSDLSTAMGGQMSTSLTSPQGQIAVSDSAIIADKNDQLLAIVNQINPDYASGRFQDAIGRIYFLDRIPASGTTVTARCTGMVGTVIPAGSIARDKTGYLYHSLNSATIPATGSVDIVFQNTTVGPIPCQIGDLDTIYSSVPGWSGIRNEAAGVPGANEESRANFEYRRRQSVARNSRNTLGAIRAAVLEVAGLVDAYVISNNSGFTKNTGTSSYPLLPHSIYVGVYGGKADDIANAIWNSGPPGIDMCGNTELTIVDKDGYGQPYPEYVIKWETVKPIGVSVRINLRKNEFLSSNIKELVVNAVQDAFNGIDGGTRARIGTTLYAGRYYSGVYNIDQANIDIVSITLSRDAARYDAAVSFGIDEIPTLDSSNIMINMMEV</sequence>
<dbReference type="RefSeq" id="WP_069315449.1">
    <property type="nucleotide sequence ID" value="NZ_CAWNQJ010000090.1"/>
</dbReference>
<proteinExistence type="predicted"/>
<evidence type="ECO:0000313" key="5">
    <source>
        <dbReference type="Proteomes" id="UP000225433"/>
    </source>
</evidence>
<dbReference type="AlphaFoldDB" id="A0A2G0Q2L4"/>
<evidence type="ECO:0000313" key="2">
    <source>
        <dbReference type="EMBL" id="AOM39697.1"/>
    </source>
</evidence>
<dbReference type="STRING" id="351679.A9255_03290"/>
<dbReference type="OrthoDB" id="7497539at2"/>
<dbReference type="Proteomes" id="UP000094600">
    <property type="component" value="Chromosome"/>
</dbReference>
<reference evidence="3 5" key="2">
    <citation type="journal article" date="2017" name="Nat. Microbiol.">
        <title>Natural product diversity associated with the nematode symbionts Photorhabdus and Xenorhabdus.</title>
        <authorList>
            <person name="Tobias N.J."/>
            <person name="Wolff H."/>
            <person name="Djahanschiri B."/>
            <person name="Grundmann F."/>
            <person name="Kronenwerth M."/>
            <person name="Shi Y.M."/>
            <person name="Simonyi S."/>
            <person name="Grun P."/>
            <person name="Shapiro-Ilan D."/>
            <person name="Pidot S.J."/>
            <person name="Stinear T.P."/>
            <person name="Ebersberger I."/>
            <person name="Bode H.B."/>
        </authorList>
    </citation>
    <scope>NUCLEOTIDE SEQUENCE [LARGE SCALE GENOMIC DNA]</scope>
    <source>
        <strain evidence="3 5">DSM 17903</strain>
    </source>
</reference>
<dbReference type="InterPro" id="IPR006949">
    <property type="entry name" value="Barrel_Baseplate_J-like"/>
</dbReference>
<dbReference type="EMBL" id="NJAI01000006">
    <property type="protein sequence ID" value="PHM53458.1"/>
    <property type="molecule type" value="Genomic_DNA"/>
</dbReference>
<reference evidence="2 4" key="1">
    <citation type="submission" date="2016-06" db="EMBL/GenBank/DDBJ databases">
        <title>Bacterial characters and pathogenicity of Xenorhabdus hominickii from an entomopathogenic nematode, Steinernema monticolum.</title>
        <authorList>
            <person name="Park Y."/>
            <person name="Kim Y."/>
        </authorList>
    </citation>
    <scope>NUCLEOTIDE SEQUENCE [LARGE SCALE GENOMIC DNA]</scope>
    <source>
        <strain evidence="2 4">ANU1</strain>
    </source>
</reference>
<name>A0A2G0Q2L4_XENHO</name>
<keyword evidence="4" id="KW-1185">Reference proteome</keyword>
<dbReference type="EMBL" id="CP016176">
    <property type="protein sequence ID" value="AOM39697.1"/>
    <property type="molecule type" value="Genomic_DNA"/>
</dbReference>
<evidence type="ECO:0000259" key="1">
    <source>
        <dbReference type="Pfam" id="PF04865"/>
    </source>
</evidence>